<keyword evidence="3" id="KW-0378">Hydrolase</keyword>
<dbReference type="GO" id="GO:0008360">
    <property type="term" value="P:regulation of cell shape"/>
    <property type="evidence" value="ECO:0007669"/>
    <property type="project" value="UniProtKB-KW"/>
</dbReference>
<protein>
    <submittedName>
        <fullName evidence="12">D-alanyl-D-alanine carboxypeptidase</fullName>
    </submittedName>
</protein>
<feature type="active site" description="Acyl-ester intermediate" evidence="7">
    <location>
        <position position="66"/>
    </location>
</feature>
<evidence type="ECO:0000256" key="4">
    <source>
        <dbReference type="ARBA" id="ARBA00022960"/>
    </source>
</evidence>
<evidence type="ECO:0000256" key="2">
    <source>
        <dbReference type="ARBA" id="ARBA00022729"/>
    </source>
</evidence>
<dbReference type="Proteomes" id="UP000282076">
    <property type="component" value="Unassembled WGS sequence"/>
</dbReference>
<evidence type="ECO:0000313" key="12">
    <source>
        <dbReference type="EMBL" id="RKP57141.1"/>
    </source>
</evidence>
<keyword evidence="2" id="KW-0732">Signal</keyword>
<organism evidence="12 13">
    <name type="scientific">Cohnella endophytica</name>
    <dbReference type="NCBI Taxonomy" id="2419778"/>
    <lineage>
        <taxon>Bacteria</taxon>
        <taxon>Bacillati</taxon>
        <taxon>Bacillota</taxon>
        <taxon>Bacilli</taxon>
        <taxon>Bacillales</taxon>
        <taxon>Paenibacillaceae</taxon>
        <taxon>Cohnella</taxon>
    </lineage>
</organism>
<feature type="active site" evidence="7">
    <location>
        <position position="126"/>
    </location>
</feature>
<dbReference type="PRINTS" id="PR00725">
    <property type="entry name" value="DADACBPTASE1"/>
</dbReference>
<keyword evidence="5" id="KW-0573">Peptidoglycan synthesis</keyword>
<dbReference type="GO" id="GO:0071555">
    <property type="term" value="P:cell wall organization"/>
    <property type="evidence" value="ECO:0007669"/>
    <property type="project" value="UniProtKB-KW"/>
</dbReference>
<dbReference type="InterPro" id="IPR001967">
    <property type="entry name" value="Peptidase_S11_N"/>
</dbReference>
<sequence>MIRKRKALATGLILVVVWLIWNKGSLGLTRVDDGPQLEVASAVMMDAETGKWLYRSHAKEPLPPASMSKMMTEVLVLESTRSGDVGWDDLVMASDYAAHVGGAGMGLAEGSKTSVKRLFNAMAIHSANDAAVSLAEYVAGTEAEFVVRMNKKAAEIGLSAKTRFANATGLPSSDLEGFATASADYDTVMTAEDVAILGRYLIETYPEVLMVTKKQSADDSDKGPLQTTNEMLPGQRFGLKGNEGLKTGYTKSAGYCFTGSTVINGRRYITVVMGASTAESRFTETKKLLDYAKEAA</sequence>
<comment type="similarity">
    <text evidence="1 9">Belongs to the peptidase S11 family.</text>
</comment>
<evidence type="ECO:0000259" key="11">
    <source>
        <dbReference type="Pfam" id="PF00768"/>
    </source>
</evidence>
<evidence type="ECO:0000256" key="7">
    <source>
        <dbReference type="PIRSR" id="PIRSR618044-1"/>
    </source>
</evidence>
<evidence type="ECO:0000256" key="6">
    <source>
        <dbReference type="ARBA" id="ARBA00023316"/>
    </source>
</evidence>
<evidence type="ECO:0000256" key="10">
    <source>
        <dbReference type="SAM" id="MobiDB-lite"/>
    </source>
</evidence>
<dbReference type="RefSeq" id="WP_120974756.1">
    <property type="nucleotide sequence ID" value="NZ_RBZM01000002.1"/>
</dbReference>
<dbReference type="Pfam" id="PF00768">
    <property type="entry name" value="Peptidase_S11"/>
    <property type="match status" value="1"/>
</dbReference>
<reference evidence="12 13" key="1">
    <citation type="submission" date="2018-10" db="EMBL/GenBank/DDBJ databases">
        <title>Cohnella sp. M2MS4P-1, whole genome shotgun sequence.</title>
        <authorList>
            <person name="Tuo L."/>
        </authorList>
    </citation>
    <scope>NUCLEOTIDE SEQUENCE [LARGE SCALE GENOMIC DNA]</scope>
    <source>
        <strain evidence="12 13">M2MS4P-1</strain>
    </source>
</reference>
<dbReference type="SUPFAM" id="SSF56601">
    <property type="entry name" value="beta-lactamase/transpeptidase-like"/>
    <property type="match status" value="1"/>
</dbReference>
<evidence type="ECO:0000313" key="13">
    <source>
        <dbReference type="Proteomes" id="UP000282076"/>
    </source>
</evidence>
<dbReference type="EMBL" id="RBZM01000002">
    <property type="protein sequence ID" value="RKP57141.1"/>
    <property type="molecule type" value="Genomic_DNA"/>
</dbReference>
<dbReference type="GO" id="GO:0006508">
    <property type="term" value="P:proteolysis"/>
    <property type="evidence" value="ECO:0007669"/>
    <property type="project" value="InterPro"/>
</dbReference>
<keyword evidence="4" id="KW-0133">Cell shape</keyword>
<proteinExistence type="inferred from homology"/>
<feature type="domain" description="Peptidase S11 D-alanyl-D-alanine carboxypeptidase A N-terminal" evidence="11">
    <location>
        <begin position="35"/>
        <end position="277"/>
    </location>
</feature>
<feature type="active site" description="Proton acceptor" evidence="7">
    <location>
        <position position="69"/>
    </location>
</feature>
<evidence type="ECO:0000256" key="9">
    <source>
        <dbReference type="RuleBase" id="RU004016"/>
    </source>
</evidence>
<keyword evidence="12" id="KW-0121">Carboxypeptidase</keyword>
<dbReference type="PANTHER" id="PTHR21581:SF11">
    <property type="entry name" value="D-ALANYL-D-ALANINE CARBOXYPEPTIDASE DACA"/>
    <property type="match status" value="1"/>
</dbReference>
<name>A0A494Y4D1_9BACL</name>
<keyword evidence="13" id="KW-1185">Reference proteome</keyword>
<accession>A0A494Y4D1</accession>
<dbReference type="InterPro" id="IPR018044">
    <property type="entry name" value="Peptidase_S11"/>
</dbReference>
<evidence type="ECO:0000256" key="3">
    <source>
        <dbReference type="ARBA" id="ARBA00022801"/>
    </source>
</evidence>
<dbReference type="Gene3D" id="3.40.710.10">
    <property type="entry name" value="DD-peptidase/beta-lactamase superfamily"/>
    <property type="match status" value="1"/>
</dbReference>
<dbReference type="AlphaFoldDB" id="A0A494Y4D1"/>
<keyword evidence="12" id="KW-0645">Protease</keyword>
<evidence type="ECO:0000256" key="8">
    <source>
        <dbReference type="PIRSR" id="PIRSR618044-2"/>
    </source>
</evidence>
<evidence type="ECO:0000256" key="5">
    <source>
        <dbReference type="ARBA" id="ARBA00022984"/>
    </source>
</evidence>
<dbReference type="PANTHER" id="PTHR21581">
    <property type="entry name" value="D-ALANYL-D-ALANINE CARBOXYPEPTIDASE"/>
    <property type="match status" value="1"/>
</dbReference>
<evidence type="ECO:0000256" key="1">
    <source>
        <dbReference type="ARBA" id="ARBA00007164"/>
    </source>
</evidence>
<gene>
    <name evidence="12" type="ORF">D7Z26_03935</name>
</gene>
<dbReference type="GO" id="GO:0009002">
    <property type="term" value="F:serine-type D-Ala-D-Ala carboxypeptidase activity"/>
    <property type="evidence" value="ECO:0007669"/>
    <property type="project" value="InterPro"/>
</dbReference>
<dbReference type="OrthoDB" id="9791132at2"/>
<feature type="region of interest" description="Disordered" evidence="10">
    <location>
        <begin position="216"/>
        <end position="237"/>
    </location>
</feature>
<keyword evidence="6" id="KW-0961">Cell wall biogenesis/degradation</keyword>
<comment type="caution">
    <text evidence="12">The sequence shown here is derived from an EMBL/GenBank/DDBJ whole genome shotgun (WGS) entry which is preliminary data.</text>
</comment>
<dbReference type="GO" id="GO:0009252">
    <property type="term" value="P:peptidoglycan biosynthetic process"/>
    <property type="evidence" value="ECO:0007669"/>
    <property type="project" value="UniProtKB-KW"/>
</dbReference>
<feature type="binding site" evidence="8">
    <location>
        <position position="246"/>
    </location>
    <ligand>
        <name>substrate</name>
    </ligand>
</feature>
<dbReference type="InterPro" id="IPR012338">
    <property type="entry name" value="Beta-lactam/transpept-like"/>
</dbReference>